<evidence type="ECO:0000256" key="1">
    <source>
        <dbReference type="SAM" id="MobiDB-lite"/>
    </source>
</evidence>
<dbReference type="STRING" id="1185766.SAMN05216224_1243"/>
<accession>A0A074TG07</accession>
<feature type="compositionally biased region" description="Polar residues" evidence="1">
    <location>
        <begin position="285"/>
        <end position="296"/>
    </location>
</feature>
<dbReference type="RefSeq" id="WP_038069742.1">
    <property type="nucleotide sequence ID" value="NZ_FOVB01000024.1"/>
</dbReference>
<dbReference type="OrthoDB" id="7488837at2"/>
<gene>
    <name evidence="3" type="ORF">DL1_16825</name>
</gene>
<feature type="domain" description="Plasmid replication protein C N-terminal" evidence="2">
    <location>
        <begin position="39"/>
        <end position="189"/>
    </location>
</feature>
<dbReference type="InterPro" id="IPR036390">
    <property type="entry name" value="WH_DNA-bd_sf"/>
</dbReference>
<protein>
    <submittedName>
        <fullName evidence="3">Replication initiator RepC</fullName>
    </submittedName>
</protein>
<dbReference type="SUPFAM" id="SSF46785">
    <property type="entry name" value="Winged helix' DNA-binding domain"/>
    <property type="match status" value="1"/>
</dbReference>
<dbReference type="eggNOG" id="COG0640">
    <property type="taxonomic scope" value="Bacteria"/>
</dbReference>
<dbReference type="InterPro" id="IPR005090">
    <property type="entry name" value="RepC_N"/>
</dbReference>
<reference evidence="3 4" key="1">
    <citation type="submission" date="2014-03" db="EMBL/GenBank/DDBJ databases">
        <title>The draft genome sequence of Thioclava dalianensis DLFJ1-1.</title>
        <authorList>
            <person name="Lai Q."/>
            <person name="Shao Z."/>
        </authorList>
    </citation>
    <scope>NUCLEOTIDE SEQUENCE [LARGE SCALE GENOMIC DNA]</scope>
    <source>
        <strain evidence="3 4">DLFJ1-1</strain>
    </source>
</reference>
<dbReference type="AlphaFoldDB" id="A0A074TG07"/>
<name>A0A074TG07_9RHOB</name>
<evidence type="ECO:0000313" key="3">
    <source>
        <dbReference type="EMBL" id="KEP67988.1"/>
    </source>
</evidence>
<feature type="region of interest" description="Disordered" evidence="1">
    <location>
        <begin position="259"/>
        <end position="296"/>
    </location>
</feature>
<dbReference type="EMBL" id="JHEH01000052">
    <property type="protein sequence ID" value="KEP67988.1"/>
    <property type="molecule type" value="Genomic_DNA"/>
</dbReference>
<organism evidence="3 4">
    <name type="scientific">Thioclava dalianensis</name>
    <dbReference type="NCBI Taxonomy" id="1185766"/>
    <lineage>
        <taxon>Bacteria</taxon>
        <taxon>Pseudomonadati</taxon>
        <taxon>Pseudomonadota</taxon>
        <taxon>Alphaproteobacteria</taxon>
        <taxon>Rhodobacterales</taxon>
        <taxon>Paracoccaceae</taxon>
        <taxon>Thioclava</taxon>
    </lineage>
</organism>
<dbReference type="Pfam" id="PF03428">
    <property type="entry name" value="RP-C"/>
    <property type="match status" value="1"/>
</dbReference>
<evidence type="ECO:0000259" key="2">
    <source>
        <dbReference type="Pfam" id="PF03428"/>
    </source>
</evidence>
<evidence type="ECO:0000313" key="4">
    <source>
        <dbReference type="Proteomes" id="UP000027725"/>
    </source>
</evidence>
<comment type="caution">
    <text evidence="3">The sequence shown here is derived from an EMBL/GenBank/DDBJ whole genome shotgun (WGS) entry which is preliminary data.</text>
</comment>
<keyword evidence="4" id="KW-1185">Reference proteome</keyword>
<dbReference type="Proteomes" id="UP000027725">
    <property type="component" value="Unassembled WGS sequence"/>
</dbReference>
<proteinExistence type="predicted"/>
<sequence length="393" mass="43218">MKQQQVTALSAGAQEDCVQTLPPAFQGMGSIAHQPYFRGVARRDLMAAVNTVARDLGLRPASVVVIDALLSCLPCKDSASGKDAPITPLTLLTVFAANDTLCFRAKGITDRQLRRHLARLEEVGLIQRRDSANGKRFPIYRGGKVVAAFGIDLTPLLLRADELMALAQRRRCEADELRGLKSCIQRLRAECLNRALSDEATAFVEATRNVLRRAGTTLTQARAILQQLKSLLTGAPDENDALETAVETKANADVIAHPNAAPQLSEPCKQSGTDGQNVRHKEPPNSYTKKTTQNPQTDRWEDLKTLSAFYPKAPTNQQELTRITFEFGQMLRIAQSTISKAISTLGYWGTLFVQEQLALKADAVRDPDRYFLKAIQTRSQREVGHGQLLPASC</sequence>